<evidence type="ECO:0000313" key="1">
    <source>
        <dbReference type="EMBL" id="KGD68036.1"/>
    </source>
</evidence>
<evidence type="ECO:0008006" key="3">
    <source>
        <dbReference type="Google" id="ProtNLM"/>
    </source>
</evidence>
<keyword evidence="2" id="KW-1185">Reference proteome</keyword>
<gene>
    <name evidence="1" type="ORF">LG45_06985</name>
</gene>
<comment type="caution">
    <text evidence="1">The sequence shown here is derived from an EMBL/GenBank/DDBJ whole genome shotgun (WGS) entry which is preliminary data.</text>
</comment>
<dbReference type="OrthoDB" id="979487at2"/>
<dbReference type="eggNOG" id="ENOG5032REB">
    <property type="taxonomic scope" value="Bacteria"/>
</dbReference>
<accession>A0A095STR2</accession>
<protein>
    <recommendedName>
        <fullName evidence="3">Adenylosuccinate lyase</fullName>
    </recommendedName>
</protein>
<dbReference type="Proteomes" id="UP000029554">
    <property type="component" value="Unassembled WGS sequence"/>
</dbReference>
<name>A0A095STR2_9FLAO</name>
<sequence>MNLELLHRIEKSTAHTQNRIENGNFIIQNLNLLEELIHFSFKTDDKLHIRACCILEKVFDLQLDLSFNFLDFICRNLYKLKNDSAIRSMSRTIMLLVQKHSKKNYLSDYQIEKITEACFDWLISDTKTAGKYHAILTLYELGKTQDWIYPELQLILVKDSIENTPGYKSIAKKILKKIN</sequence>
<dbReference type="AlphaFoldDB" id="A0A095STR2"/>
<proteinExistence type="predicted"/>
<reference evidence="1 2" key="1">
    <citation type="submission" date="2014-09" db="EMBL/GenBank/DDBJ databases">
        <title>Whole Genome Shotgun of Flavobacterium aquatile LMG 4008.</title>
        <authorList>
            <person name="Gale A.N."/>
            <person name="Pipes S.E."/>
            <person name="Newman J.D."/>
        </authorList>
    </citation>
    <scope>NUCLEOTIDE SEQUENCE [LARGE SCALE GENOMIC DNA]</scope>
    <source>
        <strain evidence="1 2">LMG 4008</strain>
    </source>
</reference>
<evidence type="ECO:0000313" key="2">
    <source>
        <dbReference type="Proteomes" id="UP000029554"/>
    </source>
</evidence>
<dbReference type="STRING" id="1453498.LG45_06985"/>
<dbReference type="EMBL" id="JRHH01000003">
    <property type="protein sequence ID" value="KGD68036.1"/>
    <property type="molecule type" value="Genomic_DNA"/>
</dbReference>
<dbReference type="RefSeq" id="WP_035125622.1">
    <property type="nucleotide sequence ID" value="NZ_JRHH01000003.1"/>
</dbReference>
<organism evidence="1 2">
    <name type="scientific">Flavobacterium aquatile LMG 4008 = ATCC 11947</name>
    <dbReference type="NCBI Taxonomy" id="1453498"/>
    <lineage>
        <taxon>Bacteria</taxon>
        <taxon>Pseudomonadati</taxon>
        <taxon>Bacteroidota</taxon>
        <taxon>Flavobacteriia</taxon>
        <taxon>Flavobacteriales</taxon>
        <taxon>Flavobacteriaceae</taxon>
        <taxon>Flavobacterium</taxon>
    </lineage>
</organism>